<keyword evidence="1" id="KW-0812">Transmembrane</keyword>
<gene>
    <name evidence="3" type="primary">LOC120021900</name>
</gene>
<organism evidence="2 3">
    <name type="scientific">Salvelinus namaycush</name>
    <name type="common">Lake trout</name>
    <name type="synonym">Salmo namaycush</name>
    <dbReference type="NCBI Taxonomy" id="8040"/>
    <lineage>
        <taxon>Eukaryota</taxon>
        <taxon>Metazoa</taxon>
        <taxon>Chordata</taxon>
        <taxon>Craniata</taxon>
        <taxon>Vertebrata</taxon>
        <taxon>Euteleostomi</taxon>
        <taxon>Actinopterygii</taxon>
        <taxon>Neopterygii</taxon>
        <taxon>Teleostei</taxon>
        <taxon>Protacanthopterygii</taxon>
        <taxon>Salmoniformes</taxon>
        <taxon>Salmonidae</taxon>
        <taxon>Salmoninae</taxon>
        <taxon>Salvelinus</taxon>
    </lineage>
</organism>
<dbReference type="RefSeq" id="XP_038821667.1">
    <property type="nucleotide sequence ID" value="XM_038965739.1"/>
</dbReference>
<dbReference type="GeneID" id="120021900"/>
<dbReference type="Proteomes" id="UP000808372">
    <property type="component" value="Chromosome 26"/>
</dbReference>
<dbReference type="KEGG" id="snh:120021900"/>
<evidence type="ECO:0000256" key="1">
    <source>
        <dbReference type="SAM" id="Phobius"/>
    </source>
</evidence>
<evidence type="ECO:0000313" key="2">
    <source>
        <dbReference type="Proteomes" id="UP000808372"/>
    </source>
</evidence>
<sequence length="215" mass="23537">MKGVECKTACIRSDTSLDLCTKSFENPPHSTKAIKRNSNIVRFGIHVCVCVFFSPSTQMRGVERLIFLFWLLQGVLFIDGVEEADNDIDHSADSDGVLFIDGVEEADNEIDHSADSDGVLVIDGVEEAHNEIDQSADSDGGLSVLLGVGAAGMGLLAVLALTYRRIHVKWPWNLNQENTPELKLTYWNNRVANEAATEETTAEHGGKVEPIIVEP</sequence>
<keyword evidence="1" id="KW-1133">Transmembrane helix</keyword>
<evidence type="ECO:0000313" key="3">
    <source>
        <dbReference type="RefSeq" id="XP_038821667.1"/>
    </source>
</evidence>
<protein>
    <submittedName>
        <fullName evidence="3">Uncharacterized protein LOC120021900 isoform X1</fullName>
    </submittedName>
</protein>
<feature type="transmembrane region" description="Helical" evidence="1">
    <location>
        <begin position="142"/>
        <end position="163"/>
    </location>
</feature>
<accession>A0A8U0PB86</accession>
<name>A0A8U0PB86_SALNM</name>
<keyword evidence="1" id="KW-0472">Membrane</keyword>
<reference evidence="3" key="1">
    <citation type="submission" date="2025-08" db="UniProtKB">
        <authorList>
            <consortium name="RefSeq"/>
        </authorList>
    </citation>
    <scope>IDENTIFICATION</scope>
    <source>
        <tissue evidence="3">White muscle</tissue>
    </source>
</reference>
<dbReference type="AlphaFoldDB" id="A0A8U0PB86"/>
<proteinExistence type="predicted"/>
<keyword evidence="2" id="KW-1185">Reference proteome</keyword>